<feature type="chain" id="PRO_5002128991" description="Porin" evidence="1">
    <location>
        <begin position="19"/>
        <end position="377"/>
    </location>
</feature>
<gene>
    <name evidence="2" type="ORF">CCYN2B_40053</name>
</gene>
<dbReference type="SUPFAM" id="SSF56935">
    <property type="entry name" value="Porins"/>
    <property type="match status" value="1"/>
</dbReference>
<protein>
    <recommendedName>
        <fullName evidence="4">Porin</fullName>
    </recommendedName>
</protein>
<evidence type="ECO:0008006" key="4">
    <source>
        <dbReference type="Google" id="ProtNLM"/>
    </source>
</evidence>
<keyword evidence="1" id="KW-0732">Signal</keyword>
<feature type="signal peptide" evidence="1">
    <location>
        <begin position="1"/>
        <end position="18"/>
    </location>
</feature>
<organism evidence="2 3">
    <name type="scientific">Capnocytophaga cynodegmi</name>
    <dbReference type="NCBI Taxonomy" id="28189"/>
    <lineage>
        <taxon>Bacteria</taxon>
        <taxon>Pseudomonadati</taxon>
        <taxon>Bacteroidota</taxon>
        <taxon>Flavobacteriia</taxon>
        <taxon>Flavobacteriales</taxon>
        <taxon>Flavobacteriaceae</taxon>
        <taxon>Capnocytophaga</taxon>
    </lineage>
</organism>
<reference evidence="3" key="1">
    <citation type="submission" date="2015-01" db="EMBL/GenBank/DDBJ databases">
        <authorList>
            <person name="MANFREDI Pablo"/>
        </authorList>
    </citation>
    <scope>NUCLEOTIDE SEQUENCE [LARGE SCALE GENOMIC DNA]</scope>
    <source>
        <strain evidence="3">Ccyn2B</strain>
    </source>
</reference>
<name>A0A0B7HID1_9FLAO</name>
<sequence length="377" mass="43790">MKHLCTAMAFLIGSVAIAQQGFQEQIDELKTKSDKFNVYLNFQSSFDATTAKDADTHFNFMARQLRLEFRGNINERIFYRLRHRLNRSNGGASLDNLARATDMMYAGFRLNEKWTLTAGKMCQAWGGFEFDLNPMNIYEYSDFVEHMDNFMMGGMLTYAPNENHELNFQITNSRTNKFDDLYPENKDVKATTAPLAYIFNWNGSMWDGLIKTRWGVGYEQEAKNHSGTMVMLGTMLNLPKFQMFFDYMMANQDLDRFGYASIYPEALGIEHKGALKGTTYNSFVTKAEYQPHEHWNIFGKFMYETARVGKSDIPANFKDGERNSFGYFVGVEYLPFKDQDLRFFATYVGRKYTYVTDALNTHTNRFSIGMMYRIKAF</sequence>
<evidence type="ECO:0000313" key="3">
    <source>
        <dbReference type="Proteomes" id="UP000038055"/>
    </source>
</evidence>
<dbReference type="eggNOG" id="COG3637">
    <property type="taxonomic scope" value="Bacteria"/>
</dbReference>
<keyword evidence="3" id="KW-1185">Reference proteome</keyword>
<accession>A0A0B7HID1</accession>
<dbReference type="Proteomes" id="UP000038055">
    <property type="component" value="Unassembled WGS sequence"/>
</dbReference>
<dbReference type="EMBL" id="CDOD01000034">
    <property type="protein sequence ID" value="CEN37268.1"/>
    <property type="molecule type" value="Genomic_DNA"/>
</dbReference>
<dbReference type="Gene3D" id="2.40.160.10">
    <property type="entry name" value="Porin"/>
    <property type="match status" value="1"/>
</dbReference>
<dbReference type="InterPro" id="IPR023614">
    <property type="entry name" value="Porin_dom_sf"/>
</dbReference>
<evidence type="ECO:0000256" key="1">
    <source>
        <dbReference type="SAM" id="SignalP"/>
    </source>
</evidence>
<dbReference type="Pfam" id="PF07396">
    <property type="entry name" value="Porin_O_P"/>
    <property type="match status" value="1"/>
</dbReference>
<dbReference type="STRING" id="28189.CCYN74_70055"/>
<dbReference type="InterPro" id="IPR010870">
    <property type="entry name" value="Porin_O/P"/>
</dbReference>
<proteinExistence type="predicted"/>
<dbReference type="RefSeq" id="WP_041993029.1">
    <property type="nucleotide sequence ID" value="NZ_CDOD01000034.1"/>
</dbReference>
<dbReference type="AlphaFoldDB" id="A0A0B7HID1"/>
<evidence type="ECO:0000313" key="2">
    <source>
        <dbReference type="EMBL" id="CEN37268.1"/>
    </source>
</evidence>